<protein>
    <submittedName>
        <fullName evidence="7">Uncharacterized protein</fullName>
    </submittedName>
</protein>
<keyword evidence="2 6" id="KW-0812">Transmembrane</keyword>
<gene>
    <name evidence="7" type="ORF">B0A55_06397</name>
</gene>
<dbReference type="EMBL" id="NAJQ01000182">
    <property type="protein sequence ID" value="TKA75803.1"/>
    <property type="molecule type" value="Genomic_DNA"/>
</dbReference>
<sequence length="285" mass="30766">MARSPSDATRFTATGPYASSSPSFGSNPHPSPAGAHATTLRGTQIDFGSAPANETPQQKIARLRAAASLARRGKESNFDIAVRVGRVWADRAHRVTALSLLGLTVVSACVATAGITDMLLHNRRRRNEWLAEQQARTARETAEARAAMKGGRATEEQVLLINRERAAEEAREEKRNRPGVMARVKGWLFSDLSKEEQKGGKLGALAAGAGSGAAAVVPGKEVEGQKHDRSVLQAVEEKLEANRRQGEKVEETVRPFGGPLDRQAQLVVDTASDSSRSWIDWATKR</sequence>
<name>A0A4U0XK87_9PEZI</name>
<dbReference type="Proteomes" id="UP000309340">
    <property type="component" value="Unassembled WGS sequence"/>
</dbReference>
<dbReference type="OrthoDB" id="4205486at2759"/>
<keyword evidence="4 6" id="KW-0472">Membrane</keyword>
<comment type="subcellular location">
    <subcellularLocation>
        <location evidence="1">Membrane</location>
        <topology evidence="1">Single-pass membrane protein</topology>
    </subcellularLocation>
</comment>
<feature type="compositionally biased region" description="Polar residues" evidence="5">
    <location>
        <begin position="1"/>
        <end position="28"/>
    </location>
</feature>
<dbReference type="AlphaFoldDB" id="A0A4U0XK87"/>
<evidence type="ECO:0000256" key="3">
    <source>
        <dbReference type="ARBA" id="ARBA00022989"/>
    </source>
</evidence>
<proteinExistence type="predicted"/>
<keyword evidence="8" id="KW-1185">Reference proteome</keyword>
<keyword evidence="3 6" id="KW-1133">Transmembrane helix</keyword>
<dbReference type="Pfam" id="PF14880">
    <property type="entry name" value="COX14"/>
    <property type="match status" value="1"/>
</dbReference>
<evidence type="ECO:0000256" key="2">
    <source>
        <dbReference type="ARBA" id="ARBA00022692"/>
    </source>
</evidence>
<evidence type="ECO:0000313" key="8">
    <source>
        <dbReference type="Proteomes" id="UP000309340"/>
    </source>
</evidence>
<comment type="caution">
    <text evidence="7">The sequence shown here is derived from an EMBL/GenBank/DDBJ whole genome shotgun (WGS) entry which is preliminary data.</text>
</comment>
<organism evidence="7 8">
    <name type="scientific">Friedmanniomyces simplex</name>
    <dbReference type="NCBI Taxonomy" id="329884"/>
    <lineage>
        <taxon>Eukaryota</taxon>
        <taxon>Fungi</taxon>
        <taxon>Dikarya</taxon>
        <taxon>Ascomycota</taxon>
        <taxon>Pezizomycotina</taxon>
        <taxon>Dothideomycetes</taxon>
        <taxon>Dothideomycetidae</taxon>
        <taxon>Mycosphaerellales</taxon>
        <taxon>Teratosphaeriaceae</taxon>
        <taxon>Friedmanniomyces</taxon>
    </lineage>
</organism>
<feature type="region of interest" description="Disordered" evidence="5">
    <location>
        <begin position="1"/>
        <end position="39"/>
    </location>
</feature>
<feature type="transmembrane region" description="Helical" evidence="6">
    <location>
        <begin position="97"/>
        <end position="120"/>
    </location>
</feature>
<reference evidence="7 8" key="1">
    <citation type="submission" date="2017-03" db="EMBL/GenBank/DDBJ databases">
        <title>Genomes of endolithic fungi from Antarctica.</title>
        <authorList>
            <person name="Coleine C."/>
            <person name="Masonjones S."/>
            <person name="Stajich J.E."/>
        </authorList>
    </citation>
    <scope>NUCLEOTIDE SEQUENCE [LARGE SCALE GENOMIC DNA]</scope>
    <source>
        <strain evidence="7 8">CCFEE 5184</strain>
    </source>
</reference>
<evidence type="ECO:0000256" key="5">
    <source>
        <dbReference type="SAM" id="MobiDB-lite"/>
    </source>
</evidence>
<evidence type="ECO:0000256" key="6">
    <source>
        <dbReference type="SAM" id="Phobius"/>
    </source>
</evidence>
<accession>A0A4U0XK87</accession>
<dbReference type="STRING" id="329884.A0A4U0XK87"/>
<evidence type="ECO:0000256" key="4">
    <source>
        <dbReference type="ARBA" id="ARBA00023136"/>
    </source>
</evidence>
<evidence type="ECO:0000256" key="1">
    <source>
        <dbReference type="ARBA" id="ARBA00004167"/>
    </source>
</evidence>
<dbReference type="InterPro" id="IPR029208">
    <property type="entry name" value="COX14"/>
</dbReference>
<dbReference type="GO" id="GO:0016020">
    <property type="term" value="C:membrane"/>
    <property type="evidence" value="ECO:0007669"/>
    <property type="project" value="UniProtKB-SubCell"/>
</dbReference>
<evidence type="ECO:0000313" key="7">
    <source>
        <dbReference type="EMBL" id="TKA75803.1"/>
    </source>
</evidence>